<dbReference type="GeneID" id="55966468"/>
<dbReference type="AlphaFoldDB" id="A0A9P4Z2Z6"/>
<keyword evidence="3" id="KW-1185">Reference proteome</keyword>
<accession>A0A9P4Z2Z6</accession>
<dbReference type="OrthoDB" id="239865at2759"/>
<dbReference type="EMBL" id="JAANYQ010000001">
    <property type="protein sequence ID" value="KAF4126502.1"/>
    <property type="molecule type" value="Genomic_DNA"/>
</dbReference>
<evidence type="ECO:0000313" key="2">
    <source>
        <dbReference type="EMBL" id="KAF4126502.1"/>
    </source>
</evidence>
<dbReference type="SUPFAM" id="SSF50978">
    <property type="entry name" value="WD40 repeat-like"/>
    <property type="match status" value="1"/>
</dbReference>
<feature type="compositionally biased region" description="Basic and acidic residues" evidence="1">
    <location>
        <begin position="21"/>
        <end position="37"/>
    </location>
</feature>
<protein>
    <submittedName>
        <fullName evidence="2">WD repeat-containing protein</fullName>
    </submittedName>
</protein>
<comment type="caution">
    <text evidence="2">The sequence shown here is derived from an EMBL/GenBank/DDBJ whole genome shotgun (WGS) entry which is preliminary data.</text>
</comment>
<dbReference type="Gene3D" id="2.130.10.10">
    <property type="entry name" value="YVTN repeat-like/Quinoprotein amine dehydrogenase"/>
    <property type="match status" value="1"/>
</dbReference>
<gene>
    <name evidence="2" type="ORF">GMORB2_0238</name>
</gene>
<dbReference type="InterPro" id="IPR015943">
    <property type="entry name" value="WD40/YVTN_repeat-like_dom_sf"/>
</dbReference>
<feature type="region of interest" description="Disordered" evidence="1">
    <location>
        <begin position="420"/>
        <end position="448"/>
    </location>
</feature>
<dbReference type="InterPro" id="IPR051150">
    <property type="entry name" value="SWT21/TCAB1_mRNA_Telomere"/>
</dbReference>
<dbReference type="PANTHER" id="PTHR13211">
    <property type="entry name" value="TELOMERASE CAJAL BODY PROTEIN 1"/>
    <property type="match status" value="1"/>
</dbReference>
<evidence type="ECO:0000256" key="1">
    <source>
        <dbReference type="SAM" id="MobiDB-lite"/>
    </source>
</evidence>
<feature type="region of interest" description="Disordered" evidence="1">
    <location>
        <begin position="1"/>
        <end position="53"/>
    </location>
</feature>
<feature type="compositionally biased region" description="Basic and acidic residues" evidence="1">
    <location>
        <begin position="1"/>
        <end position="12"/>
    </location>
</feature>
<organism evidence="2 3">
    <name type="scientific">Geosmithia morbida</name>
    <dbReference type="NCBI Taxonomy" id="1094350"/>
    <lineage>
        <taxon>Eukaryota</taxon>
        <taxon>Fungi</taxon>
        <taxon>Dikarya</taxon>
        <taxon>Ascomycota</taxon>
        <taxon>Pezizomycotina</taxon>
        <taxon>Sordariomycetes</taxon>
        <taxon>Hypocreomycetidae</taxon>
        <taxon>Hypocreales</taxon>
        <taxon>Bionectriaceae</taxon>
        <taxon>Geosmithia</taxon>
    </lineage>
</organism>
<reference evidence="2" key="1">
    <citation type="submission" date="2020-03" db="EMBL/GenBank/DDBJ databases">
        <title>Site-based positive gene gene selection in Geosmithia morbida across the United States reveals a broad range of putative effectors and factors for local host and environmental adapation.</title>
        <authorList>
            <person name="Onufrak A."/>
            <person name="Murdoch R.W."/>
            <person name="Gazis R."/>
            <person name="Huff M."/>
            <person name="Staton M."/>
            <person name="Klingeman W."/>
            <person name="Hadziabdic D."/>
        </authorList>
    </citation>
    <scope>NUCLEOTIDE SEQUENCE</scope>
    <source>
        <strain evidence="2">1262</strain>
    </source>
</reference>
<feature type="compositionally biased region" description="Acidic residues" evidence="1">
    <location>
        <begin position="420"/>
        <end position="429"/>
    </location>
</feature>
<evidence type="ECO:0000313" key="3">
    <source>
        <dbReference type="Proteomes" id="UP000749293"/>
    </source>
</evidence>
<dbReference type="PANTHER" id="PTHR13211:SF0">
    <property type="entry name" value="TELOMERASE CAJAL BODY PROTEIN 1"/>
    <property type="match status" value="1"/>
</dbReference>
<sequence>MTEHEMHRDDGQQKPSLRLVAETHQHPLRTESDDERRRAQRPSGPSPSLPSSSFFSAVQWTADGTAAIVDGSDQTVHAFVLPDDLLEREEEDEHTARGTRRLTPQGTTKLPEPTQITVPAPYFSLRDATTQTFLAACRDHPIQLYAVFPPDNDKEVCAARPLSTYKLIKTETEQFISPSSLLWEYPGTHFLCGSANRLDLFDVSGHTSDGPIVTVPTTPSRRHISHESGVGMKGTVSALSASRPDDASPTSVIAAGTWSRMVGLYDMYRTDKTIANWSVAHAAQEVRGRGLGGQGVVQTIWSPCGRYLVINERHATGLLVYDIRVTGQLLSILNGRATDSQQRMRCDVYQGEQGGFEVWAGDQHGRVHVWDNVGLHGDVDTQPSWGWGLHSSPVGSTALHPSGSVVATCSGGWEHRREYEDDLDSDNDSSSDGKLKQKGTGTTVLDESSLKIWSIEPSEMQYS</sequence>
<name>A0A9P4Z2Z6_9HYPO</name>
<feature type="region of interest" description="Disordered" evidence="1">
    <location>
        <begin position="86"/>
        <end position="115"/>
    </location>
</feature>
<proteinExistence type="predicted"/>
<dbReference type="Proteomes" id="UP000749293">
    <property type="component" value="Unassembled WGS sequence"/>
</dbReference>
<dbReference type="InterPro" id="IPR036322">
    <property type="entry name" value="WD40_repeat_dom_sf"/>
</dbReference>
<dbReference type="RefSeq" id="XP_035325154.1">
    <property type="nucleotide sequence ID" value="XM_035462224.1"/>
</dbReference>